<dbReference type="PANTHER" id="PTHR33406">
    <property type="entry name" value="MEMBRANE PROTEIN MJ1562-RELATED"/>
    <property type="match status" value="1"/>
</dbReference>
<evidence type="ECO:0000256" key="4">
    <source>
        <dbReference type="ARBA" id="ARBA00022989"/>
    </source>
</evidence>
<sequence>MRQYRLPVLIVFALFSAAAVYGCFNLKFTFDFSQFFPRGDDDLAFFLEFIEEFEGDDNFLLVALERENGVFDSTFLENAHDFALKARDLDYIEGVQSLTTFVYPLKTPFAVTTIPAIHRNDPSRYQADSLRIMQDERFVNTLINERGTALVVLLKTESLINLTGEGDGPSSIDKSKALMAGVEDLMANYDFEDYHYLGSAFFQKEMVDMQVREVAVSAVISGILVFFIMFLLFRRPLGILVSLVSIGLGLLLFLGLLGLLGRELNAIAALYPVLMIIVGTSDVIHIMSKYIDELRAGKDKETAIKITIREIGMATLLTSLTTAVGFATLLTSRINPIRDFGINAALGVMVAYVTVIFFTTALLSYLSVDQIVKIGRQQAFWDRLLERAYQFTKTSPGKIKIGAAFFAVFCALGISMITTNNRIESALPRGKKITEDFLFFEKELAGFRPFEMAVTAKDSAQITDFAVMTEIGRIEDYVKQFDAVRSTASVTAIYRSINQMFNNNRPDAYELPTDERTYAKYQRLARQVPALSLNILMSKDGKKARITSRLNDLGADSTQAFLARTDAWVNANIDTSLVEVRSTGTGVIIDKNSEYIRENLLQGLGLAILIVCVLMMLLFRNWKMLIVSLVPNVLPLLFAGATLGYLGIELEAGVSIVFAIIFGIAVDDTIHFLAKYKLARDRGMSIDDAIHVTFKEAGKAIVLTSVVLFFGFLVMLFSIHPPSVTIGLLISLTLASAVLSDLMLIPLMLRWLDRE</sequence>
<dbReference type="PROSITE" id="PS50156">
    <property type="entry name" value="SSD"/>
    <property type="match status" value="1"/>
</dbReference>
<feature type="transmembrane region" description="Helical" evidence="6">
    <location>
        <begin position="600"/>
        <end position="619"/>
    </location>
</feature>
<feature type="transmembrane region" description="Helical" evidence="6">
    <location>
        <begin position="401"/>
        <end position="419"/>
    </location>
</feature>
<evidence type="ECO:0000256" key="1">
    <source>
        <dbReference type="ARBA" id="ARBA00004651"/>
    </source>
</evidence>
<dbReference type="AlphaFoldDB" id="A0A1H9JHH8"/>
<organism evidence="8 9">
    <name type="scientific">Neolewinella agarilytica</name>
    <dbReference type="NCBI Taxonomy" id="478744"/>
    <lineage>
        <taxon>Bacteria</taxon>
        <taxon>Pseudomonadati</taxon>
        <taxon>Bacteroidota</taxon>
        <taxon>Saprospiria</taxon>
        <taxon>Saprospirales</taxon>
        <taxon>Lewinellaceae</taxon>
        <taxon>Neolewinella</taxon>
    </lineage>
</organism>
<gene>
    <name evidence="8" type="ORF">SAMN05444359_11773</name>
</gene>
<feature type="transmembrane region" description="Helical" evidence="6">
    <location>
        <begin position="654"/>
        <end position="674"/>
    </location>
</feature>
<feature type="transmembrane region" description="Helical" evidence="6">
    <location>
        <begin position="726"/>
        <end position="749"/>
    </location>
</feature>
<dbReference type="InterPro" id="IPR004869">
    <property type="entry name" value="MMPL_dom"/>
</dbReference>
<dbReference type="RefSeq" id="WP_090170201.1">
    <property type="nucleotide sequence ID" value="NZ_FOFB01000017.1"/>
</dbReference>
<protein>
    <recommendedName>
        <fullName evidence="7">SSD domain-containing protein</fullName>
    </recommendedName>
</protein>
<dbReference type="PROSITE" id="PS51257">
    <property type="entry name" value="PROKAR_LIPOPROTEIN"/>
    <property type="match status" value="1"/>
</dbReference>
<evidence type="ECO:0000256" key="2">
    <source>
        <dbReference type="ARBA" id="ARBA00022475"/>
    </source>
</evidence>
<name>A0A1H9JHH8_9BACT</name>
<evidence type="ECO:0000256" key="3">
    <source>
        <dbReference type="ARBA" id="ARBA00022692"/>
    </source>
</evidence>
<evidence type="ECO:0000259" key="7">
    <source>
        <dbReference type="PROSITE" id="PS50156"/>
    </source>
</evidence>
<evidence type="ECO:0000256" key="6">
    <source>
        <dbReference type="SAM" id="Phobius"/>
    </source>
</evidence>
<feature type="transmembrane region" description="Helical" evidence="6">
    <location>
        <begin position="308"/>
        <end position="330"/>
    </location>
</feature>
<dbReference type="STRING" id="478744.SAMN05444359_11773"/>
<dbReference type="Gene3D" id="1.20.1640.10">
    <property type="entry name" value="Multidrug efflux transporter AcrB transmembrane domain"/>
    <property type="match status" value="2"/>
</dbReference>
<keyword evidence="5 6" id="KW-0472">Membrane</keyword>
<accession>A0A1H9JHH8</accession>
<feature type="transmembrane region" description="Helical" evidence="6">
    <location>
        <begin position="626"/>
        <end position="648"/>
    </location>
</feature>
<keyword evidence="9" id="KW-1185">Reference proteome</keyword>
<dbReference type="OrthoDB" id="9805018at2"/>
<dbReference type="InterPro" id="IPR050545">
    <property type="entry name" value="Mycobact_MmpL"/>
</dbReference>
<keyword evidence="2" id="KW-1003">Cell membrane</keyword>
<feature type="transmembrane region" description="Helical" evidence="6">
    <location>
        <begin position="214"/>
        <end position="233"/>
    </location>
</feature>
<reference evidence="9" key="1">
    <citation type="submission" date="2016-10" db="EMBL/GenBank/DDBJ databases">
        <authorList>
            <person name="Varghese N."/>
            <person name="Submissions S."/>
        </authorList>
    </citation>
    <scope>NUCLEOTIDE SEQUENCE [LARGE SCALE GENOMIC DNA]</scope>
    <source>
        <strain evidence="9">DSM 24740</strain>
    </source>
</reference>
<dbReference type="GO" id="GO:0005886">
    <property type="term" value="C:plasma membrane"/>
    <property type="evidence" value="ECO:0007669"/>
    <property type="project" value="UniProtKB-SubCell"/>
</dbReference>
<feature type="domain" description="SSD" evidence="7">
    <location>
        <begin position="240"/>
        <end position="365"/>
    </location>
</feature>
<dbReference type="InterPro" id="IPR000731">
    <property type="entry name" value="SSD"/>
</dbReference>
<evidence type="ECO:0000256" key="5">
    <source>
        <dbReference type="ARBA" id="ARBA00023136"/>
    </source>
</evidence>
<dbReference type="Proteomes" id="UP000199021">
    <property type="component" value="Unassembled WGS sequence"/>
</dbReference>
<keyword evidence="3 6" id="KW-0812">Transmembrane</keyword>
<feature type="transmembrane region" description="Helical" evidence="6">
    <location>
        <begin position="240"/>
        <end position="260"/>
    </location>
</feature>
<dbReference type="SUPFAM" id="SSF82866">
    <property type="entry name" value="Multidrug efflux transporter AcrB transmembrane domain"/>
    <property type="match status" value="2"/>
</dbReference>
<dbReference type="Pfam" id="PF03176">
    <property type="entry name" value="MMPL"/>
    <property type="match status" value="2"/>
</dbReference>
<proteinExistence type="predicted"/>
<evidence type="ECO:0000313" key="9">
    <source>
        <dbReference type="Proteomes" id="UP000199021"/>
    </source>
</evidence>
<feature type="transmembrane region" description="Helical" evidence="6">
    <location>
        <begin position="342"/>
        <end position="366"/>
    </location>
</feature>
<dbReference type="EMBL" id="FOFB01000017">
    <property type="protein sequence ID" value="SEQ86292.1"/>
    <property type="molecule type" value="Genomic_DNA"/>
</dbReference>
<dbReference type="InParanoid" id="A0A1H9JHH8"/>
<evidence type="ECO:0000313" key="8">
    <source>
        <dbReference type="EMBL" id="SEQ86292.1"/>
    </source>
</evidence>
<keyword evidence="4 6" id="KW-1133">Transmembrane helix</keyword>
<comment type="subcellular location">
    <subcellularLocation>
        <location evidence="1">Cell membrane</location>
        <topology evidence="1">Multi-pass membrane protein</topology>
    </subcellularLocation>
</comment>
<dbReference type="PANTHER" id="PTHR33406:SF12">
    <property type="entry name" value="BLR2997 PROTEIN"/>
    <property type="match status" value="1"/>
</dbReference>
<feature type="transmembrane region" description="Helical" evidence="6">
    <location>
        <begin position="700"/>
        <end position="720"/>
    </location>
</feature>
<feature type="transmembrane region" description="Helical" evidence="6">
    <location>
        <begin position="266"/>
        <end position="287"/>
    </location>
</feature>